<gene>
    <name evidence="2" type="ORF">RhiirA1_389205</name>
</gene>
<evidence type="ECO:0000256" key="1">
    <source>
        <dbReference type="SAM" id="MobiDB-lite"/>
    </source>
</evidence>
<sequence>MIINNFLNFFTVNLNNKRKGIDPRSLINVNELFEEIILLSLIDTHIVFSRLCIAKIMIYIMSQFLESRFRSKKCDTGGIKEEREEETVIIGDVVNQIKPCTNCTIGHRPELGEHRWYSLKALIDWADDLDRCKKFHSLTRESDNERNTEEEEKNTDDVRSSDK</sequence>
<dbReference type="AlphaFoldDB" id="A0A2N0SC24"/>
<dbReference type="VEuPathDB" id="FungiDB:RhiirFUN_006223"/>
<protein>
    <submittedName>
        <fullName evidence="2">Uncharacterized protein</fullName>
    </submittedName>
</protein>
<organism evidence="2 3">
    <name type="scientific">Rhizophagus irregularis</name>
    <dbReference type="NCBI Taxonomy" id="588596"/>
    <lineage>
        <taxon>Eukaryota</taxon>
        <taxon>Fungi</taxon>
        <taxon>Fungi incertae sedis</taxon>
        <taxon>Mucoromycota</taxon>
        <taxon>Glomeromycotina</taxon>
        <taxon>Glomeromycetes</taxon>
        <taxon>Glomerales</taxon>
        <taxon>Glomeraceae</taxon>
        <taxon>Rhizophagus</taxon>
    </lineage>
</organism>
<reference evidence="2 3" key="1">
    <citation type="submission" date="2017-10" db="EMBL/GenBank/DDBJ databases">
        <title>Extensive intraspecific genome diversity in a model arbuscular mycorrhizal fungus.</title>
        <authorList>
            <person name="Chen E.C.H."/>
            <person name="Morin E."/>
            <person name="Baudet D."/>
            <person name="Noel J."/>
            <person name="Ndikumana S."/>
            <person name="Charron P."/>
            <person name="St-Onge C."/>
            <person name="Giorgi J."/>
            <person name="Grigoriev I.V."/>
            <person name="Roux C."/>
            <person name="Martin F.M."/>
            <person name="Corradi N."/>
        </authorList>
    </citation>
    <scope>NUCLEOTIDE SEQUENCE [LARGE SCALE GENOMIC DNA]</scope>
    <source>
        <strain evidence="2 3">A1</strain>
    </source>
</reference>
<comment type="caution">
    <text evidence="2">The sequence shown here is derived from an EMBL/GenBank/DDBJ whole genome shotgun (WGS) entry which is preliminary data.</text>
</comment>
<feature type="region of interest" description="Disordered" evidence="1">
    <location>
        <begin position="140"/>
        <end position="163"/>
    </location>
</feature>
<reference evidence="2 3" key="2">
    <citation type="submission" date="2017-10" db="EMBL/GenBank/DDBJ databases">
        <title>Genome analyses suggest a sexual origin of heterokaryosis in a supposedly ancient asexual fungus.</title>
        <authorList>
            <person name="Corradi N."/>
            <person name="Sedzielewska K."/>
            <person name="Noel J."/>
            <person name="Charron P."/>
            <person name="Farinelli L."/>
            <person name="Marton T."/>
            <person name="Kruger M."/>
            <person name="Pelin A."/>
            <person name="Brachmann A."/>
            <person name="Corradi N."/>
        </authorList>
    </citation>
    <scope>NUCLEOTIDE SEQUENCE [LARGE SCALE GENOMIC DNA]</scope>
    <source>
        <strain evidence="2 3">A1</strain>
    </source>
</reference>
<proteinExistence type="predicted"/>
<dbReference type="Proteomes" id="UP000232688">
    <property type="component" value="Unassembled WGS sequence"/>
</dbReference>
<evidence type="ECO:0000313" key="2">
    <source>
        <dbReference type="EMBL" id="PKC73108.1"/>
    </source>
</evidence>
<dbReference type="VEuPathDB" id="FungiDB:FUN_004076"/>
<accession>A0A2N0SC24</accession>
<name>A0A2N0SC24_9GLOM</name>
<dbReference type="VEuPathDB" id="FungiDB:RhiirA1_389205"/>
<dbReference type="EMBL" id="LLXH01000098">
    <property type="protein sequence ID" value="PKC73108.1"/>
    <property type="molecule type" value="Genomic_DNA"/>
</dbReference>
<evidence type="ECO:0000313" key="3">
    <source>
        <dbReference type="Proteomes" id="UP000232688"/>
    </source>
</evidence>